<dbReference type="InterPro" id="IPR010572">
    <property type="entry name" value="Tail_dom"/>
</dbReference>
<dbReference type="EMBL" id="CYYY01000001">
    <property type="protein sequence ID" value="CUN35267.1"/>
    <property type="molecule type" value="Genomic_DNA"/>
</dbReference>
<name>A0A173W9Y4_9FIRM</name>
<proteinExistence type="predicted"/>
<dbReference type="RefSeq" id="WP_055179996.1">
    <property type="nucleotide sequence ID" value="NZ_CABIWY010000001.1"/>
</dbReference>
<evidence type="ECO:0000313" key="2">
    <source>
        <dbReference type="EMBL" id="CUN35267.1"/>
    </source>
</evidence>
<dbReference type="PROSITE" id="PS50835">
    <property type="entry name" value="IG_LIKE"/>
    <property type="match status" value="1"/>
</dbReference>
<dbReference type="AlphaFoldDB" id="A0A173W9Y4"/>
<gene>
    <name evidence="2" type="ORF">ERS852423_00090</name>
</gene>
<evidence type="ECO:0000259" key="1">
    <source>
        <dbReference type="PROSITE" id="PS50835"/>
    </source>
</evidence>
<dbReference type="Pfam" id="PF06605">
    <property type="entry name" value="Prophage_tail"/>
    <property type="match status" value="1"/>
</dbReference>
<dbReference type="NCBIfam" id="TIGR01665">
    <property type="entry name" value="put_anti_recept"/>
    <property type="match status" value="1"/>
</dbReference>
<sequence length="485" mass="55160">MKLFRVYVDGKLFYHPHFSRLAITQAQVKEDAENIDSLILSAPYNHPYLKDMKPMSSEIVCKKGENTVFEGRALDDGIDFYNTHTWTCESALAYLKDSMQPPYSYKGNLKGLLELFLTEHNKRVEKKKQFHIGNVTVKDNNDYISYSSSEYSVTLDAIQEKLMKTHGGCLQVRYTREGKMLDYLEDFTAFSLQKVEYGKNLLDVKITQDHTERITVLIPLGAKIKETDEDGNEVETGKRVTITGVNEGVEYVYDEKALKEIGWIWTVEVWDDVTEPGNLLRKAKSRVAELAKGITSMELSIVDESDAGVDIMDIRARQYVDCLSPPHGIDGRYLCVSKTRDYLNPSGNTITIGASSITLTSLSAKQHGNLNTLEKDIMDQDSKLEDMSGKVEEIQSSKMYRTELLVEGVNIFKDRGQKSTIRCRVYSWDKEITDTLDASAFCWHRNSGNEETDADWDRLHAGRKSIVITTEDVQDNASFYCEIKI</sequence>
<evidence type="ECO:0000313" key="3">
    <source>
        <dbReference type="Proteomes" id="UP000095439"/>
    </source>
</evidence>
<dbReference type="InterPro" id="IPR007110">
    <property type="entry name" value="Ig-like_dom"/>
</dbReference>
<reference evidence="2 3" key="1">
    <citation type="submission" date="2015-09" db="EMBL/GenBank/DDBJ databases">
        <authorList>
            <consortium name="Pathogen Informatics"/>
        </authorList>
    </citation>
    <scope>NUCLEOTIDE SEQUENCE [LARGE SCALE GENOMIC DNA]</scope>
    <source>
        <strain evidence="2 3">2789STDY5608866</strain>
    </source>
</reference>
<feature type="domain" description="Ig-like" evidence="1">
    <location>
        <begin position="416"/>
        <end position="485"/>
    </location>
</feature>
<protein>
    <submittedName>
        <fullName evidence="2">Phage minor structural protein, N-terminal region</fullName>
    </submittedName>
</protein>
<dbReference type="InterPro" id="IPR007119">
    <property type="entry name" value="Phage_tail_spike_N"/>
</dbReference>
<accession>A0A173W9Y4</accession>
<organism evidence="2 3">
    <name type="scientific">Dorea longicatena</name>
    <dbReference type="NCBI Taxonomy" id="88431"/>
    <lineage>
        <taxon>Bacteria</taxon>
        <taxon>Bacillati</taxon>
        <taxon>Bacillota</taxon>
        <taxon>Clostridia</taxon>
        <taxon>Lachnospirales</taxon>
        <taxon>Lachnospiraceae</taxon>
        <taxon>Dorea</taxon>
    </lineage>
</organism>
<dbReference type="Proteomes" id="UP000095439">
    <property type="component" value="Unassembled WGS sequence"/>
</dbReference>